<reference evidence="2" key="2">
    <citation type="submission" date="2021-04" db="EMBL/GenBank/DDBJ databases">
        <authorList>
            <person name="Gilroy R."/>
        </authorList>
    </citation>
    <scope>NUCLEOTIDE SEQUENCE</scope>
    <source>
        <strain evidence="2">ChiSjej5B23-15282</strain>
    </source>
</reference>
<keyword evidence="1" id="KW-0175">Coiled coil</keyword>
<feature type="coiled-coil region" evidence="1">
    <location>
        <begin position="94"/>
        <end position="121"/>
    </location>
</feature>
<accession>A0A9D1VXV7</accession>
<evidence type="ECO:0000256" key="1">
    <source>
        <dbReference type="SAM" id="Coils"/>
    </source>
</evidence>
<dbReference type="Proteomes" id="UP000824243">
    <property type="component" value="Unassembled WGS sequence"/>
</dbReference>
<evidence type="ECO:0000313" key="2">
    <source>
        <dbReference type="EMBL" id="HIX49101.1"/>
    </source>
</evidence>
<protein>
    <recommendedName>
        <fullName evidence="4">DUF5082 domain-containing protein</fullName>
    </recommendedName>
</protein>
<evidence type="ECO:0000313" key="3">
    <source>
        <dbReference type="Proteomes" id="UP000824243"/>
    </source>
</evidence>
<evidence type="ECO:0008006" key="4">
    <source>
        <dbReference type="Google" id="ProtNLM"/>
    </source>
</evidence>
<proteinExistence type="predicted"/>
<name>A0A9D1VXV7_9FIRM</name>
<comment type="caution">
    <text evidence="2">The sequence shown here is derived from an EMBL/GenBank/DDBJ whole genome shotgun (WGS) entry which is preliminary data.</text>
</comment>
<dbReference type="AlphaFoldDB" id="A0A9D1VXV7"/>
<organism evidence="2 3">
    <name type="scientific">Candidatus Mediterraneibacter caccavium</name>
    <dbReference type="NCBI Taxonomy" id="2838661"/>
    <lineage>
        <taxon>Bacteria</taxon>
        <taxon>Bacillati</taxon>
        <taxon>Bacillota</taxon>
        <taxon>Clostridia</taxon>
        <taxon>Lachnospirales</taxon>
        <taxon>Lachnospiraceae</taxon>
        <taxon>Mediterraneibacter</taxon>
    </lineage>
</organism>
<reference evidence="2" key="1">
    <citation type="journal article" date="2021" name="PeerJ">
        <title>Extensive microbial diversity within the chicken gut microbiome revealed by metagenomics and culture.</title>
        <authorList>
            <person name="Gilroy R."/>
            <person name="Ravi A."/>
            <person name="Getino M."/>
            <person name="Pursley I."/>
            <person name="Horton D.L."/>
            <person name="Alikhan N.F."/>
            <person name="Baker D."/>
            <person name="Gharbi K."/>
            <person name="Hall N."/>
            <person name="Watson M."/>
            <person name="Adriaenssens E.M."/>
            <person name="Foster-Nyarko E."/>
            <person name="Jarju S."/>
            <person name="Secka A."/>
            <person name="Antonio M."/>
            <person name="Oren A."/>
            <person name="Chaudhuri R.R."/>
            <person name="La Ragione R."/>
            <person name="Hildebrand F."/>
            <person name="Pallen M.J."/>
        </authorList>
    </citation>
    <scope>NUCLEOTIDE SEQUENCE</scope>
    <source>
        <strain evidence="2">ChiSjej5B23-15282</strain>
    </source>
</reference>
<dbReference type="EMBL" id="DXFA01000151">
    <property type="protein sequence ID" value="HIX49101.1"/>
    <property type="molecule type" value="Genomic_DNA"/>
</dbReference>
<gene>
    <name evidence="2" type="ORF">H9981_08865</name>
</gene>
<sequence>MSDDSHIWSEIYALDSKIKECNEAKTGIQYIKNSCSSKKDSWRTSFDKLAADSDLYEVKRTDLFEGNMANELGDKVTEAINQVNGGIAQSEALESALDSQIKKLNQTIERLYSERASLVRQLD</sequence>